<keyword evidence="4 5" id="KW-0238">DNA-binding</keyword>
<keyword evidence="3" id="KW-0862">Zinc</keyword>
<feature type="domain" description="THAP-type" evidence="6">
    <location>
        <begin position="1"/>
        <end position="94"/>
    </location>
</feature>
<protein>
    <recommendedName>
        <fullName evidence="6">THAP-type domain-containing protein</fullName>
    </recommendedName>
</protein>
<evidence type="ECO:0000256" key="4">
    <source>
        <dbReference type="ARBA" id="ARBA00023125"/>
    </source>
</evidence>
<dbReference type="PROSITE" id="PS50950">
    <property type="entry name" value="ZF_THAP"/>
    <property type="match status" value="1"/>
</dbReference>
<organism evidence="7 8">
    <name type="scientific">Magallana gigas</name>
    <name type="common">Pacific oyster</name>
    <name type="synonym">Crassostrea gigas</name>
    <dbReference type="NCBI Taxonomy" id="29159"/>
    <lineage>
        <taxon>Eukaryota</taxon>
        <taxon>Metazoa</taxon>
        <taxon>Spiralia</taxon>
        <taxon>Lophotrochozoa</taxon>
        <taxon>Mollusca</taxon>
        <taxon>Bivalvia</taxon>
        <taxon>Autobranchia</taxon>
        <taxon>Pteriomorphia</taxon>
        <taxon>Ostreida</taxon>
        <taxon>Ostreoidea</taxon>
        <taxon>Ostreidae</taxon>
        <taxon>Magallana</taxon>
    </lineage>
</organism>
<keyword evidence="1" id="KW-0479">Metal-binding</keyword>
<evidence type="ECO:0000256" key="1">
    <source>
        <dbReference type="ARBA" id="ARBA00022723"/>
    </source>
</evidence>
<keyword evidence="2 5" id="KW-0863">Zinc-finger</keyword>
<dbReference type="Pfam" id="PF05485">
    <property type="entry name" value="THAP"/>
    <property type="match status" value="1"/>
</dbReference>
<dbReference type="SUPFAM" id="SSF57716">
    <property type="entry name" value="Glucocorticoid receptor-like (DNA-binding domain)"/>
    <property type="match status" value="1"/>
</dbReference>
<evidence type="ECO:0000256" key="5">
    <source>
        <dbReference type="PROSITE-ProRule" id="PRU00309"/>
    </source>
</evidence>
<dbReference type="InterPro" id="IPR006612">
    <property type="entry name" value="THAP_Znf"/>
</dbReference>
<dbReference type="GO" id="GO:0008270">
    <property type="term" value="F:zinc ion binding"/>
    <property type="evidence" value="ECO:0007669"/>
    <property type="project" value="UniProtKB-KW"/>
</dbReference>
<sequence length="282" mass="32258">MVKRCCWGTCNTDNRYPDCLVGGIRFIPFPKPGRQLEKAKRWMRLYGRPHNQLNESILKKRGKAKHLYVCSKHFIDGTPTNRYPDPISAVATSYDSVIPARKPPTKRVHECTVTRNASRESTYSSKRQILADTSAIEKDQNMNAGSSAMSGPLEPPAQPECCPTPFVTPFDSSDGMLKLKLLAVVAENKALKKEREILLQKYSDTQQFLQLQKLQEGCFGCHKLKEKDYKYYTGFTKEQFDAVYIFLVPTDENPIKTSQRKVAFLNYCQTLYRVENYRMGMG</sequence>
<evidence type="ECO:0000256" key="3">
    <source>
        <dbReference type="ARBA" id="ARBA00022833"/>
    </source>
</evidence>
<evidence type="ECO:0000313" key="7">
    <source>
        <dbReference type="EnsemblMetazoa" id="G9535.1:cds"/>
    </source>
</evidence>
<evidence type="ECO:0000256" key="2">
    <source>
        <dbReference type="ARBA" id="ARBA00022771"/>
    </source>
</evidence>
<dbReference type="AlphaFoldDB" id="A0A8W8NZM6"/>
<dbReference type="Proteomes" id="UP000005408">
    <property type="component" value="Unassembled WGS sequence"/>
</dbReference>
<dbReference type="EnsemblMetazoa" id="G9535.1">
    <property type="protein sequence ID" value="G9535.1:cds"/>
    <property type="gene ID" value="G9535"/>
</dbReference>
<keyword evidence="8" id="KW-1185">Reference proteome</keyword>
<proteinExistence type="predicted"/>
<evidence type="ECO:0000259" key="6">
    <source>
        <dbReference type="PROSITE" id="PS50950"/>
    </source>
</evidence>
<name>A0A8W8NZM6_MAGGI</name>
<dbReference type="GO" id="GO:0003677">
    <property type="term" value="F:DNA binding"/>
    <property type="evidence" value="ECO:0007669"/>
    <property type="project" value="UniProtKB-UniRule"/>
</dbReference>
<reference evidence="7" key="1">
    <citation type="submission" date="2022-08" db="UniProtKB">
        <authorList>
            <consortium name="EnsemblMetazoa"/>
        </authorList>
    </citation>
    <scope>IDENTIFICATION</scope>
    <source>
        <strain evidence="7">05x7-T-G4-1.051#20</strain>
    </source>
</reference>
<evidence type="ECO:0000313" key="8">
    <source>
        <dbReference type="Proteomes" id="UP000005408"/>
    </source>
</evidence>
<accession>A0A8W8NZM6</accession>